<dbReference type="GO" id="GO:0005634">
    <property type="term" value="C:nucleus"/>
    <property type="evidence" value="ECO:0007669"/>
    <property type="project" value="UniProtKB-UniRule"/>
</dbReference>
<dbReference type="InterPro" id="IPR036910">
    <property type="entry name" value="HMG_box_dom_sf"/>
</dbReference>
<keyword evidence="2" id="KW-0539">Nucleus</keyword>
<comment type="caution">
    <text evidence="5">The sequence shown here is derived from an EMBL/GenBank/DDBJ whole genome shotgun (WGS) entry which is preliminary data.</text>
</comment>
<evidence type="ECO:0000313" key="5">
    <source>
        <dbReference type="EMBL" id="KAJ2786586.1"/>
    </source>
</evidence>
<keyword evidence="1 2" id="KW-0238">DNA-binding</keyword>
<feature type="DNA-binding region" description="HMG box" evidence="2">
    <location>
        <begin position="217"/>
        <end position="281"/>
    </location>
</feature>
<gene>
    <name evidence="5" type="ORF">GGI15_001390</name>
</gene>
<dbReference type="EMBL" id="JANBUM010000053">
    <property type="protein sequence ID" value="KAJ2786586.1"/>
    <property type="molecule type" value="Genomic_DNA"/>
</dbReference>
<dbReference type="PROSITE" id="PS50118">
    <property type="entry name" value="HMG_BOX_2"/>
    <property type="match status" value="2"/>
</dbReference>
<dbReference type="Gene3D" id="1.10.30.10">
    <property type="entry name" value="High mobility group box domain"/>
    <property type="match status" value="2"/>
</dbReference>
<feature type="domain" description="HMG box" evidence="4">
    <location>
        <begin position="102"/>
        <end position="174"/>
    </location>
</feature>
<feature type="compositionally biased region" description="Basic residues" evidence="3">
    <location>
        <begin position="55"/>
        <end position="80"/>
    </location>
</feature>
<feature type="DNA-binding region" description="HMG box" evidence="2">
    <location>
        <begin position="102"/>
        <end position="174"/>
    </location>
</feature>
<dbReference type="InterPro" id="IPR009071">
    <property type="entry name" value="HMG_box_dom"/>
</dbReference>
<dbReference type="Pfam" id="PF00505">
    <property type="entry name" value="HMG_box"/>
    <property type="match status" value="2"/>
</dbReference>
<feature type="domain" description="HMG box" evidence="4">
    <location>
        <begin position="217"/>
        <end position="281"/>
    </location>
</feature>
<protein>
    <recommendedName>
        <fullName evidence="4">HMG box domain-containing protein</fullName>
    </recommendedName>
</protein>
<sequence length="287" mass="31935">MLLHVQRLFTRLAVSKRVVFARGIGHSAVMSKTAALAATAGRKKAVARQPATKVNKPKTAKSKAKAKLKPKVKMAKKPKVPTKKAMLEAMLSKKKPLLPLPPKGPISSYNVFSKEKFNEIAKSYGPGAPTQVLASVSRSVAQLWRDMDAAAKQVYTAKLAKQREEHVADLRRWWSTADRALVDLENKRRRRHNLRLAKSGSGKRSEKLALLQDPFAPKRPPTAYGIFVTERTKGQAGVKLGEVSAELGAEWNRMGEAQKAPYVSEYKERVEQYKQDHQRYSAGLARS</sequence>
<evidence type="ECO:0000256" key="1">
    <source>
        <dbReference type="ARBA" id="ARBA00023125"/>
    </source>
</evidence>
<organism evidence="5 6">
    <name type="scientific">Coemansia interrupta</name>
    <dbReference type="NCBI Taxonomy" id="1126814"/>
    <lineage>
        <taxon>Eukaryota</taxon>
        <taxon>Fungi</taxon>
        <taxon>Fungi incertae sedis</taxon>
        <taxon>Zoopagomycota</taxon>
        <taxon>Kickxellomycotina</taxon>
        <taxon>Kickxellomycetes</taxon>
        <taxon>Kickxellales</taxon>
        <taxon>Kickxellaceae</taxon>
        <taxon>Coemansia</taxon>
    </lineage>
</organism>
<dbReference type="PANTHER" id="PTHR48112">
    <property type="entry name" value="HIGH MOBILITY GROUP PROTEIN DSP1"/>
    <property type="match status" value="1"/>
</dbReference>
<dbReference type="InterPro" id="IPR050342">
    <property type="entry name" value="HMGB"/>
</dbReference>
<keyword evidence="6" id="KW-1185">Reference proteome</keyword>
<evidence type="ECO:0000256" key="2">
    <source>
        <dbReference type="PROSITE-ProRule" id="PRU00267"/>
    </source>
</evidence>
<dbReference type="SMART" id="SM00398">
    <property type="entry name" value="HMG"/>
    <property type="match status" value="2"/>
</dbReference>
<dbReference type="OrthoDB" id="1919336at2759"/>
<evidence type="ECO:0000313" key="6">
    <source>
        <dbReference type="Proteomes" id="UP001140172"/>
    </source>
</evidence>
<dbReference type="SUPFAM" id="SSF47095">
    <property type="entry name" value="HMG-box"/>
    <property type="match status" value="2"/>
</dbReference>
<name>A0A9W8HK25_9FUNG</name>
<dbReference type="GO" id="GO:0003677">
    <property type="term" value="F:DNA binding"/>
    <property type="evidence" value="ECO:0007669"/>
    <property type="project" value="UniProtKB-UniRule"/>
</dbReference>
<proteinExistence type="predicted"/>
<evidence type="ECO:0000259" key="4">
    <source>
        <dbReference type="PROSITE" id="PS50118"/>
    </source>
</evidence>
<feature type="region of interest" description="Disordered" evidence="3">
    <location>
        <begin position="47"/>
        <end position="80"/>
    </location>
</feature>
<dbReference type="AlphaFoldDB" id="A0A9W8HK25"/>
<reference evidence="5" key="1">
    <citation type="submission" date="2022-07" db="EMBL/GenBank/DDBJ databases">
        <title>Phylogenomic reconstructions and comparative analyses of Kickxellomycotina fungi.</title>
        <authorList>
            <person name="Reynolds N.K."/>
            <person name="Stajich J.E."/>
            <person name="Barry K."/>
            <person name="Grigoriev I.V."/>
            <person name="Crous P."/>
            <person name="Smith M.E."/>
        </authorList>
    </citation>
    <scope>NUCLEOTIDE SEQUENCE</scope>
    <source>
        <strain evidence="5">BCRC 34489</strain>
    </source>
</reference>
<evidence type="ECO:0000256" key="3">
    <source>
        <dbReference type="SAM" id="MobiDB-lite"/>
    </source>
</evidence>
<dbReference type="Proteomes" id="UP001140172">
    <property type="component" value="Unassembled WGS sequence"/>
</dbReference>
<dbReference type="CDD" id="cd00084">
    <property type="entry name" value="HMG-box_SF"/>
    <property type="match status" value="1"/>
</dbReference>
<accession>A0A9W8HK25</accession>